<proteinExistence type="predicted"/>
<comment type="caution">
    <text evidence="2">The sequence shown here is derived from an EMBL/GenBank/DDBJ whole genome shotgun (WGS) entry which is preliminary data.</text>
</comment>
<keyword evidence="5" id="KW-1185">Reference proteome</keyword>
<evidence type="ECO:0000313" key="5">
    <source>
        <dbReference type="Proteomes" id="UP000266198"/>
    </source>
</evidence>
<dbReference type="AlphaFoldDB" id="A0AAX0QT61"/>
<gene>
    <name evidence="2" type="ORF">B5C07_11055</name>
    <name evidence="3" type="ORF">CDL68_12795</name>
</gene>
<feature type="transmembrane region" description="Helical" evidence="1">
    <location>
        <begin position="5"/>
        <end position="22"/>
    </location>
</feature>
<dbReference type="Proteomes" id="UP000217473">
    <property type="component" value="Unassembled WGS sequence"/>
</dbReference>
<dbReference type="Proteomes" id="UP000266198">
    <property type="component" value="Unassembled WGS sequence"/>
</dbReference>
<dbReference type="NCBIfam" id="NF038270">
    <property type="entry name" value="membran_MsaC"/>
    <property type="match status" value="1"/>
</dbReference>
<dbReference type="EMBL" id="NIPK01000049">
    <property type="protein sequence ID" value="RIZ48578.1"/>
    <property type="molecule type" value="Genomic_DNA"/>
</dbReference>
<evidence type="ECO:0000313" key="4">
    <source>
        <dbReference type="Proteomes" id="UP000217473"/>
    </source>
</evidence>
<keyword evidence="1" id="KW-0472">Membrane</keyword>
<feature type="transmembrane region" description="Helical" evidence="1">
    <location>
        <begin position="111"/>
        <end position="129"/>
    </location>
</feature>
<name>A0AAX0QT61_9STAP</name>
<sequence>MNKKYFYLFLINALIFFIGILINTKMSLFIFILISYIFPVISNNIINFVFKSTRSLKSNLLISLISTICYFVFSVYFISRPDFESFINSNQQRTGDISIEINPGLANIEQLIFVFLLNFISLFLVSLFFRKERSDVRNQKIK</sequence>
<feature type="transmembrane region" description="Helical" evidence="1">
    <location>
        <begin position="60"/>
        <end position="79"/>
    </location>
</feature>
<dbReference type="RefSeq" id="WP_096543547.1">
    <property type="nucleotide sequence ID" value="NZ_LR134263.1"/>
</dbReference>
<feature type="transmembrane region" description="Helical" evidence="1">
    <location>
        <begin position="28"/>
        <end position="48"/>
    </location>
</feature>
<evidence type="ECO:0000313" key="3">
    <source>
        <dbReference type="EMBL" id="RIZ48578.1"/>
    </source>
</evidence>
<dbReference type="EMBL" id="MWUR01000017">
    <property type="protein sequence ID" value="PCF48247.1"/>
    <property type="molecule type" value="Genomic_DNA"/>
</dbReference>
<organism evidence="2 4">
    <name type="scientific">Staphylococcus delphini</name>
    <dbReference type="NCBI Taxonomy" id="53344"/>
    <lineage>
        <taxon>Bacteria</taxon>
        <taxon>Bacillati</taxon>
        <taxon>Bacillota</taxon>
        <taxon>Bacilli</taxon>
        <taxon>Bacillales</taxon>
        <taxon>Staphylococcaceae</taxon>
        <taxon>Staphylococcus</taxon>
        <taxon>Staphylococcus intermedius group</taxon>
    </lineage>
</organism>
<reference evidence="3 5" key="2">
    <citation type="submission" date="2017-06" db="EMBL/GenBank/DDBJ databases">
        <title>Identification of a new gene, sdsY, involved in staphylococcal internalization in non-professional phagocytic cells (NPPCs).</title>
        <authorList>
            <person name="Maali Y."/>
            <person name="Martins-Simoes P."/>
            <person name="Trouillet-Assant S."/>
            <person name="Laurent F."/>
            <person name="Diot A."/>
            <person name="Verhoeven P."/>
            <person name="Bouvard D."/>
            <person name="Vandenesch F."/>
            <person name="Bes M."/>
        </authorList>
    </citation>
    <scope>NUCLEOTIDE SEQUENCE [LARGE SCALE GENOMIC DNA]</scope>
    <source>
        <strain evidence="3 5">Heidy</strain>
    </source>
</reference>
<evidence type="ECO:0000256" key="1">
    <source>
        <dbReference type="SAM" id="Phobius"/>
    </source>
</evidence>
<protein>
    <submittedName>
        <fullName evidence="2">Uncharacterized protein</fullName>
    </submittedName>
</protein>
<keyword evidence="1" id="KW-0812">Transmembrane</keyword>
<keyword evidence="1" id="KW-1133">Transmembrane helix</keyword>
<reference evidence="2 4" key="1">
    <citation type="journal article" date="2017" name="PLoS ONE">
        <title>Development of a real-time PCR for detection of Staphylococcus pseudintermedius using a novel automated comparison of whole-genome sequences.</title>
        <authorList>
            <person name="Verstappen K.M."/>
            <person name="Huijbregts L."/>
            <person name="Spaninks M."/>
            <person name="Wagenaar J.A."/>
            <person name="Fluit A.C."/>
            <person name="Duim B."/>
        </authorList>
    </citation>
    <scope>NUCLEOTIDE SEQUENCE [LARGE SCALE GENOMIC DNA]</scope>
    <source>
        <strain evidence="2 4">15S02591-1</strain>
    </source>
</reference>
<accession>A0AAX0QT61</accession>
<evidence type="ECO:0000313" key="2">
    <source>
        <dbReference type="EMBL" id="PCF48247.1"/>
    </source>
</evidence>